<dbReference type="SMART" id="SM00830">
    <property type="entry name" value="CM_2"/>
    <property type="match status" value="1"/>
</dbReference>
<keyword evidence="4" id="KW-1185">Reference proteome</keyword>
<evidence type="ECO:0000313" key="4">
    <source>
        <dbReference type="Proteomes" id="UP000076400"/>
    </source>
</evidence>
<protein>
    <recommendedName>
        <fullName evidence="1">chorismate mutase</fullName>
        <ecNumber evidence="1">5.4.99.5</ecNumber>
    </recommendedName>
</protein>
<dbReference type="EMBL" id="LPXN01000056">
    <property type="protein sequence ID" value="KZD12107.1"/>
    <property type="molecule type" value="Genomic_DNA"/>
</dbReference>
<dbReference type="GO" id="GO:0046417">
    <property type="term" value="P:chorismate metabolic process"/>
    <property type="evidence" value="ECO:0007669"/>
    <property type="project" value="InterPro"/>
</dbReference>
<accession>A0A154WF08</accession>
<evidence type="ECO:0000259" key="2">
    <source>
        <dbReference type="PROSITE" id="PS51168"/>
    </source>
</evidence>
<name>A0A154WF08_9PROT</name>
<dbReference type="InterPro" id="IPR036979">
    <property type="entry name" value="CM_dom_sf"/>
</dbReference>
<evidence type="ECO:0000313" key="3">
    <source>
        <dbReference type="EMBL" id="KZD12107.1"/>
    </source>
</evidence>
<evidence type="ECO:0000256" key="1">
    <source>
        <dbReference type="ARBA" id="ARBA00012404"/>
    </source>
</evidence>
<dbReference type="GO" id="GO:0004106">
    <property type="term" value="F:chorismate mutase activity"/>
    <property type="evidence" value="ECO:0007669"/>
    <property type="project" value="UniProtKB-EC"/>
</dbReference>
<dbReference type="STRING" id="580166.AUP43_17490"/>
<dbReference type="Pfam" id="PF01817">
    <property type="entry name" value="CM_2"/>
    <property type="match status" value="1"/>
</dbReference>
<feature type="domain" description="Chorismate mutase" evidence="2">
    <location>
        <begin position="7"/>
        <end position="98"/>
    </location>
</feature>
<dbReference type="SUPFAM" id="SSF48600">
    <property type="entry name" value="Chorismate mutase II"/>
    <property type="match status" value="1"/>
</dbReference>
<dbReference type="EC" id="5.4.99.5" evidence="1"/>
<reference evidence="3 4" key="1">
    <citation type="submission" date="2015-12" db="EMBL/GenBank/DDBJ databases">
        <title>Genome sequence of Oceanibaculum pacificum MCCC 1A02656.</title>
        <authorList>
            <person name="Lu L."/>
            <person name="Lai Q."/>
            <person name="Shao Z."/>
            <person name="Qian P."/>
        </authorList>
    </citation>
    <scope>NUCLEOTIDE SEQUENCE [LARGE SCALE GENOMIC DNA]</scope>
    <source>
        <strain evidence="3 4">MCCC 1A02656</strain>
    </source>
</reference>
<dbReference type="InterPro" id="IPR036263">
    <property type="entry name" value="Chorismate_II_sf"/>
</dbReference>
<dbReference type="Gene3D" id="1.20.59.10">
    <property type="entry name" value="Chorismate mutase"/>
    <property type="match status" value="1"/>
</dbReference>
<dbReference type="InterPro" id="IPR002701">
    <property type="entry name" value="CM_II_prokaryot"/>
</dbReference>
<proteinExistence type="predicted"/>
<organism evidence="3 4">
    <name type="scientific">Oceanibaculum pacificum</name>
    <dbReference type="NCBI Taxonomy" id="580166"/>
    <lineage>
        <taxon>Bacteria</taxon>
        <taxon>Pseudomonadati</taxon>
        <taxon>Pseudomonadota</taxon>
        <taxon>Alphaproteobacteria</taxon>
        <taxon>Rhodospirillales</taxon>
        <taxon>Oceanibaculaceae</taxon>
        <taxon>Oceanibaculum</taxon>
    </lineage>
</organism>
<gene>
    <name evidence="3" type="ORF">AUP43_17490</name>
</gene>
<dbReference type="Proteomes" id="UP000076400">
    <property type="component" value="Unassembled WGS sequence"/>
</dbReference>
<comment type="caution">
    <text evidence="3">The sequence shown here is derived from an EMBL/GenBank/DDBJ whole genome shotgun (WGS) entry which is preliminary data.</text>
</comment>
<sequence length="287" mass="31028">MTVPMPIPEQTGLDALRAEIDSLDRQMQELLIRRFEVTREVANLKQSQRSQNNWRPSRQAQLLRGLVERHRGTCPQTALIRIWQEIMGASLALQGPFSVGVAIADTGDLWDIARDHFGNVAPMGLIGPAPQVVGAVTEGDIAVGIVPLPNDGEEMPWWRLIGVGNDGETPVRAVARLPLFGAEGARGNAAIDGFALARLTIEPSGQDRCLMAVETSQEVSRGGIAALAGKMLPAGARVLASAIENDGRWWLIEADQFLPVESPSPFATESQIRHYVHLGCYAAPYGA</sequence>
<dbReference type="AlphaFoldDB" id="A0A154WF08"/>
<dbReference type="PROSITE" id="PS51168">
    <property type="entry name" value="CHORISMATE_MUT_2"/>
    <property type="match status" value="1"/>
</dbReference>